<keyword evidence="4 6" id="KW-1133">Transmembrane helix</keyword>
<feature type="transmembrane region" description="Helical" evidence="6">
    <location>
        <begin position="243"/>
        <end position="263"/>
    </location>
</feature>
<protein>
    <submittedName>
        <fullName evidence="7">Na/Pi-cotransporter II-related protein</fullName>
    </submittedName>
</protein>
<dbReference type="RefSeq" id="WP_126603601.1">
    <property type="nucleotide sequence ID" value="NZ_LR134529.1"/>
</dbReference>
<dbReference type="InterPro" id="IPR003841">
    <property type="entry name" value="Na/Pi_transpt"/>
</dbReference>
<dbReference type="NCBIfam" id="NF037997">
    <property type="entry name" value="Na_Pi_symport"/>
    <property type="match status" value="1"/>
</dbReference>
<dbReference type="OrthoDB" id="5778511at2"/>
<dbReference type="SUPFAM" id="SSF109755">
    <property type="entry name" value="PhoU-like"/>
    <property type="match status" value="1"/>
</dbReference>
<gene>
    <name evidence="7" type="ORF">NCTC12905_01320</name>
</gene>
<feature type="transmembrane region" description="Helical" evidence="6">
    <location>
        <begin position="207"/>
        <end position="231"/>
    </location>
</feature>
<evidence type="ECO:0000256" key="6">
    <source>
        <dbReference type="SAM" id="Phobius"/>
    </source>
</evidence>
<proteinExistence type="predicted"/>
<dbReference type="STRING" id="1094497.BVwin_09880"/>
<evidence type="ECO:0000313" key="7">
    <source>
        <dbReference type="EMBL" id="VEJ45653.1"/>
    </source>
</evidence>
<keyword evidence="2" id="KW-1003">Cell membrane</keyword>
<dbReference type="GO" id="GO:0005886">
    <property type="term" value="C:plasma membrane"/>
    <property type="evidence" value="ECO:0007669"/>
    <property type="project" value="UniProtKB-SubCell"/>
</dbReference>
<evidence type="ECO:0000313" key="8">
    <source>
        <dbReference type="Proteomes" id="UP000274201"/>
    </source>
</evidence>
<dbReference type="Gene3D" id="1.20.58.220">
    <property type="entry name" value="Phosphate transport system protein phou homolog 2, domain 2"/>
    <property type="match status" value="1"/>
</dbReference>
<keyword evidence="5 6" id="KW-0472">Membrane</keyword>
<feature type="transmembrane region" description="Helical" evidence="6">
    <location>
        <begin position="44"/>
        <end position="61"/>
    </location>
</feature>
<evidence type="ECO:0000256" key="1">
    <source>
        <dbReference type="ARBA" id="ARBA00004651"/>
    </source>
</evidence>
<evidence type="ECO:0000256" key="3">
    <source>
        <dbReference type="ARBA" id="ARBA00022692"/>
    </source>
</evidence>
<keyword evidence="3 6" id="KW-0812">Transmembrane</keyword>
<reference evidence="7 8" key="1">
    <citation type="submission" date="2018-12" db="EMBL/GenBank/DDBJ databases">
        <authorList>
            <consortium name="Pathogen Informatics"/>
        </authorList>
    </citation>
    <scope>NUCLEOTIDE SEQUENCE [LARGE SCALE GENOMIC DNA]</scope>
    <source>
        <strain evidence="7 8">NCTC12905</strain>
    </source>
</reference>
<dbReference type="Proteomes" id="UP000274201">
    <property type="component" value="Chromosome"/>
</dbReference>
<evidence type="ECO:0000256" key="5">
    <source>
        <dbReference type="ARBA" id="ARBA00023136"/>
    </source>
</evidence>
<dbReference type="PANTHER" id="PTHR10010">
    <property type="entry name" value="SOLUTE CARRIER FAMILY 34 SODIUM PHOSPHATE , MEMBER 2-RELATED"/>
    <property type="match status" value="1"/>
</dbReference>
<organism evidence="7 8">
    <name type="scientific">Bartonella vinsonii</name>
    <name type="common">Rochalimaea vinsonii</name>
    <dbReference type="NCBI Taxonomy" id="33047"/>
    <lineage>
        <taxon>Bacteria</taxon>
        <taxon>Pseudomonadati</taxon>
        <taxon>Pseudomonadota</taxon>
        <taxon>Alphaproteobacteria</taxon>
        <taxon>Hyphomicrobiales</taxon>
        <taxon>Bartonellaceae</taxon>
        <taxon>Bartonella</taxon>
    </lineage>
</organism>
<comment type="subcellular location">
    <subcellularLocation>
        <location evidence="1">Cell membrane</location>
        <topology evidence="1">Multi-pass membrane protein</topology>
    </subcellularLocation>
</comment>
<dbReference type="AlphaFoldDB" id="A0A3S5C6N4"/>
<dbReference type="Pfam" id="PF02690">
    <property type="entry name" value="Na_Pi_cotrans"/>
    <property type="match status" value="2"/>
</dbReference>
<dbReference type="GO" id="GO:0044341">
    <property type="term" value="P:sodium-dependent phosphate transport"/>
    <property type="evidence" value="ECO:0007669"/>
    <property type="project" value="InterPro"/>
</dbReference>
<evidence type="ECO:0000256" key="2">
    <source>
        <dbReference type="ARBA" id="ARBA00022475"/>
    </source>
</evidence>
<feature type="transmembrane region" description="Helical" evidence="6">
    <location>
        <begin position="283"/>
        <end position="301"/>
    </location>
</feature>
<feature type="transmembrane region" description="Helical" evidence="6">
    <location>
        <begin position="102"/>
        <end position="124"/>
    </location>
</feature>
<sequence length="565" mass="62768">MNGSLVLLHLAGAISLLLWATRMIRTGVERAYGDRLKYKMRHVISRPLFAVSFGLFTAMILQSSTAITLLVGSFVESGFVSGLAGFMAVRGGELGSALVVKILSYDLTIVVPLCLLIGTCIFMTTEKRDWRQIGRIVIGIGLLILSLQMISEATKPLRDSAILPSIIRYLSTDPVSTFLLAAALTYLLHSSIAGIILLINFANYDLIHAQLCVIMVLGVNFGSSLIAPLLTRNTSPNTRLVPLGNLLMRGAGSILVLILFLSFQPPITWFGNDPSTQVINAHIIFNVFILLAGIPLSKWVLKLTTKIIQLNTKKTQSDKTLNLSDQTALDDSVLERPTLALSNVRREVIHICDLVDIMLEKIMGLYEKPDPDIIRELNQLNTILDKKHIAIKLYLARLAGQKLSDEEALQTQELLGACIKLDQAGDIIIHNMLMLVKKKQQKKLQFSSEGWNDLLRFHAIVLANAHIAFNVLVSRDTHTAHLLVQKKDQLRNLEKEMSLKHFKRLREGNLTNIESSSLHLDTVRDLKQINSLLTSMIYPILEAQGLLQSSRLRNPAEQQTAKSSL</sequence>
<accession>A0A3S5C6N4</accession>
<feature type="transmembrane region" description="Helical" evidence="6">
    <location>
        <begin position="6"/>
        <end position="24"/>
    </location>
</feature>
<feature type="transmembrane region" description="Helical" evidence="6">
    <location>
        <begin position="175"/>
        <end position="201"/>
    </location>
</feature>
<dbReference type="PANTHER" id="PTHR10010:SF46">
    <property type="entry name" value="SODIUM-DEPENDENT PHOSPHATE TRANSPORT PROTEIN 2B"/>
    <property type="match status" value="1"/>
</dbReference>
<evidence type="ECO:0000256" key="4">
    <source>
        <dbReference type="ARBA" id="ARBA00022989"/>
    </source>
</evidence>
<dbReference type="EMBL" id="LR134529">
    <property type="protein sequence ID" value="VEJ45653.1"/>
    <property type="molecule type" value="Genomic_DNA"/>
</dbReference>
<name>A0A3S5C6N4_BARVI</name>
<dbReference type="GO" id="GO:0005436">
    <property type="term" value="F:sodium:phosphate symporter activity"/>
    <property type="evidence" value="ECO:0007669"/>
    <property type="project" value="InterPro"/>
</dbReference>
<dbReference type="InterPro" id="IPR038078">
    <property type="entry name" value="PhoU-like_sf"/>
</dbReference>
<feature type="transmembrane region" description="Helical" evidence="6">
    <location>
        <begin position="136"/>
        <end position="154"/>
    </location>
</feature>